<accession>N1J4U0</accession>
<feature type="chain" id="PRO_5004106388" evidence="3">
    <location>
        <begin position="21"/>
        <end position="412"/>
    </location>
</feature>
<comment type="caution">
    <text evidence="4">The sequence shown here is derived from an EMBL/GenBank/DDBJ whole genome shotgun (WGS) entry which is preliminary data.</text>
</comment>
<dbReference type="EMBL" id="CAUH01000352">
    <property type="protein sequence ID" value="CCU74465.1"/>
    <property type="molecule type" value="Genomic_DNA"/>
</dbReference>
<evidence type="ECO:0000256" key="3">
    <source>
        <dbReference type="SAM" id="SignalP"/>
    </source>
</evidence>
<dbReference type="GO" id="GO:0016787">
    <property type="term" value="F:hydrolase activity"/>
    <property type="evidence" value="ECO:0007669"/>
    <property type="project" value="UniProtKB-KW"/>
</dbReference>
<dbReference type="GO" id="GO:0004540">
    <property type="term" value="F:RNA nuclease activity"/>
    <property type="evidence" value="ECO:0007669"/>
    <property type="project" value="InterPro"/>
</dbReference>
<gene>
    <name evidence="4" type="ORF">BGHDH14_bgh00034</name>
</gene>
<sequence>MWINYSVTLAISWLIIQVNCDDIPDSDMYLPNGTNGFVCDSDFYSIDHVREAAKKGLKAFFYRTRVIKFPKTFEDTQLFNVKSDILLSWPIMSSGLFYNRAPGRSRLIINTRGQIMGIVVISFEKPSHKIRYNKCIPVRRSLEENNEEQTLTNECWGLANPTFGYNCGSNFFPKFKVDKMIGPGSTKYYQKRLSGKHKLSCLTKYTGDEFSGVDLYWFPLLQKLSDKCLTAPTSRFRVVLDISNSELKGIIDVEERNKKCVTVWDVSTFLSNNIYISSSTLNLDKVGDSHWPESCFGHKLKSKIIWLYLEFALKNWMSTLRGGNPHLPFTSQKFIYSWLIRPEESKKDSSNHVFALVYNAKHNSYKLYLMKTRNIKVDVPNSCLEFSTDVIDSLRKHIGDKHNPEESLSLDR</sequence>
<keyword evidence="1" id="KW-0540">Nuclease</keyword>
<evidence type="ECO:0000256" key="1">
    <source>
        <dbReference type="ARBA" id="ARBA00022722"/>
    </source>
</evidence>
<keyword evidence="3" id="KW-0732">Signal</keyword>
<keyword evidence="2" id="KW-0378">Hydrolase</keyword>
<reference evidence="4 5" key="1">
    <citation type="journal article" date="2010" name="Science">
        <title>Genome expansion and gene loss in powdery mildew fungi reveal tradeoffs in extreme parasitism.</title>
        <authorList>
            <person name="Spanu P.D."/>
            <person name="Abbott J.C."/>
            <person name="Amselem J."/>
            <person name="Burgis T.A."/>
            <person name="Soanes D.M."/>
            <person name="Stueber K."/>
            <person name="Ver Loren van Themaat E."/>
            <person name="Brown J.K.M."/>
            <person name="Butcher S.A."/>
            <person name="Gurr S.J."/>
            <person name="Lebrun M.-H."/>
            <person name="Ridout C.J."/>
            <person name="Schulze-Lefert P."/>
            <person name="Talbot N.J."/>
            <person name="Ahmadinejad N."/>
            <person name="Ametz C."/>
            <person name="Barton G.R."/>
            <person name="Benjdia M."/>
            <person name="Bidzinski P."/>
            <person name="Bindschedler L.V."/>
            <person name="Both M."/>
            <person name="Brewer M.T."/>
            <person name="Cadle-Davidson L."/>
            <person name="Cadle-Davidson M.M."/>
            <person name="Collemare J."/>
            <person name="Cramer R."/>
            <person name="Frenkel O."/>
            <person name="Godfrey D."/>
            <person name="Harriman J."/>
            <person name="Hoede C."/>
            <person name="King B.C."/>
            <person name="Klages S."/>
            <person name="Kleemann J."/>
            <person name="Knoll D."/>
            <person name="Koti P.S."/>
            <person name="Kreplak J."/>
            <person name="Lopez-Ruiz F.J."/>
            <person name="Lu X."/>
            <person name="Maekawa T."/>
            <person name="Mahanil S."/>
            <person name="Micali C."/>
            <person name="Milgroom M.G."/>
            <person name="Montana G."/>
            <person name="Noir S."/>
            <person name="O'Connell R.J."/>
            <person name="Oberhaensli S."/>
            <person name="Parlange F."/>
            <person name="Pedersen C."/>
            <person name="Quesneville H."/>
            <person name="Reinhardt R."/>
            <person name="Rott M."/>
            <person name="Sacristan S."/>
            <person name="Schmidt S.M."/>
            <person name="Schoen M."/>
            <person name="Skamnioti P."/>
            <person name="Sommer H."/>
            <person name="Stephens A."/>
            <person name="Takahara H."/>
            <person name="Thordal-Christensen H."/>
            <person name="Vigouroux M."/>
            <person name="Wessling R."/>
            <person name="Wicker T."/>
            <person name="Panstruga R."/>
        </authorList>
    </citation>
    <scope>NUCLEOTIDE SEQUENCE [LARGE SCALE GENOMIC DNA]</scope>
    <source>
        <strain evidence="4">DH14</strain>
    </source>
</reference>
<protein>
    <submittedName>
        <fullName evidence="4">Putative candidate secreted effector protein</fullName>
    </submittedName>
</protein>
<dbReference type="SUPFAM" id="SSF53933">
    <property type="entry name" value="Microbial ribonucleases"/>
    <property type="match status" value="1"/>
</dbReference>
<dbReference type="AlphaFoldDB" id="N1J4U0"/>
<dbReference type="OrthoDB" id="3604365at2759"/>
<dbReference type="Proteomes" id="UP000015441">
    <property type="component" value="Unassembled WGS sequence"/>
</dbReference>
<dbReference type="HOGENOM" id="CLU_056748_1_0_1"/>
<evidence type="ECO:0000313" key="5">
    <source>
        <dbReference type="Proteomes" id="UP000015441"/>
    </source>
</evidence>
<dbReference type="SMR" id="N1J4U0"/>
<dbReference type="GO" id="GO:0003723">
    <property type="term" value="F:RNA binding"/>
    <property type="evidence" value="ECO:0007669"/>
    <property type="project" value="InterPro"/>
</dbReference>
<organism evidence="4 5">
    <name type="scientific">Blumeria graminis f. sp. hordei (strain DH14)</name>
    <name type="common">Barley powdery mildew</name>
    <name type="synonym">Oidium monilioides f. sp. hordei</name>
    <dbReference type="NCBI Taxonomy" id="546991"/>
    <lineage>
        <taxon>Eukaryota</taxon>
        <taxon>Fungi</taxon>
        <taxon>Dikarya</taxon>
        <taxon>Ascomycota</taxon>
        <taxon>Pezizomycotina</taxon>
        <taxon>Leotiomycetes</taxon>
        <taxon>Erysiphales</taxon>
        <taxon>Erysiphaceae</taxon>
        <taxon>Blumeria</taxon>
        <taxon>Blumeria hordei</taxon>
    </lineage>
</organism>
<evidence type="ECO:0000313" key="4">
    <source>
        <dbReference type="EMBL" id="CCU74465.1"/>
    </source>
</evidence>
<proteinExistence type="predicted"/>
<keyword evidence="5" id="KW-1185">Reference proteome</keyword>
<evidence type="ECO:0000256" key="2">
    <source>
        <dbReference type="ARBA" id="ARBA00022801"/>
    </source>
</evidence>
<feature type="signal peptide" evidence="3">
    <location>
        <begin position="1"/>
        <end position="20"/>
    </location>
</feature>
<name>N1J4U0_BLUG1</name>
<dbReference type="InParanoid" id="N1J4U0"/>
<dbReference type="Gene3D" id="3.10.450.30">
    <property type="entry name" value="Microbial ribonucleases"/>
    <property type="match status" value="1"/>
</dbReference>
<dbReference type="InterPro" id="IPR016191">
    <property type="entry name" value="Ribonuclease/ribotoxin"/>
</dbReference>